<dbReference type="SUPFAM" id="SSF52833">
    <property type="entry name" value="Thioredoxin-like"/>
    <property type="match status" value="1"/>
</dbReference>
<evidence type="ECO:0000256" key="2">
    <source>
        <dbReference type="ARBA" id="ARBA00022490"/>
    </source>
</evidence>
<dbReference type="PROSITE" id="PS50033">
    <property type="entry name" value="UBX"/>
    <property type="match status" value="1"/>
</dbReference>
<dbReference type="AlphaFoldDB" id="A0A6B2EHI1"/>
<evidence type="ECO:0000259" key="5">
    <source>
        <dbReference type="PROSITE" id="PS50033"/>
    </source>
</evidence>
<dbReference type="Gene3D" id="3.10.20.90">
    <property type="entry name" value="Phosphatidylinositol 3-kinase Catalytic Subunit, Chain A, domain 1"/>
    <property type="match status" value="1"/>
</dbReference>
<proteinExistence type="predicted"/>
<evidence type="ECO:0000256" key="1">
    <source>
        <dbReference type="ARBA" id="ARBA00004496"/>
    </source>
</evidence>
<dbReference type="InterPro" id="IPR054109">
    <property type="entry name" value="UBA_8"/>
</dbReference>
<reference evidence="6" key="1">
    <citation type="submission" date="2019-10" db="EMBL/GenBank/DDBJ databases">
        <title>Short sand fly seasons in Tbilisi, Georgia, hinder development of host immunity to saliva of the visceral leishmaniasis vector Phlebotomus kandelakii.</title>
        <authorList>
            <person name="Oliveira F."/>
            <person name="Giorgobiani E."/>
            <person name="Guimaraes-Costa A.B."/>
            <person name="Abdeladhim M."/>
            <person name="Oristian J."/>
            <person name="Tskhvaradze L."/>
            <person name="Tsertsvadze N."/>
            <person name="Zakalashvili M."/>
            <person name="Valenzuela J.G."/>
            <person name="Kamhawi S."/>
        </authorList>
    </citation>
    <scope>NUCLEOTIDE SEQUENCE</scope>
    <source>
        <strain evidence="6">Wild-capture in Tbilisi</strain>
        <tissue evidence="6">Salivary glands</tissue>
    </source>
</reference>
<accession>A0A6B2EHI1</accession>
<dbReference type="PANTHER" id="PTHR23322:SF1">
    <property type="entry name" value="FAS-ASSOCIATED FACTOR 2"/>
    <property type="match status" value="1"/>
</dbReference>
<feature type="compositionally biased region" description="Basic and acidic residues" evidence="4">
    <location>
        <begin position="298"/>
        <end position="313"/>
    </location>
</feature>
<dbReference type="InterPro" id="IPR006577">
    <property type="entry name" value="UAS"/>
</dbReference>
<dbReference type="InterPro" id="IPR049483">
    <property type="entry name" value="FAF1_2-like_UAS"/>
</dbReference>
<dbReference type="Gene3D" id="1.10.8.10">
    <property type="entry name" value="DNA helicase RuvA subunit, C-terminal domain"/>
    <property type="match status" value="1"/>
</dbReference>
<dbReference type="EMBL" id="GIFK01003685">
    <property type="protein sequence ID" value="NBJ61388.1"/>
    <property type="molecule type" value="Transcribed_RNA"/>
</dbReference>
<dbReference type="Gene3D" id="3.40.30.10">
    <property type="entry name" value="Glutaredoxin"/>
    <property type="match status" value="1"/>
</dbReference>
<feature type="region of interest" description="Disordered" evidence="4">
    <location>
        <begin position="286"/>
        <end position="313"/>
    </location>
</feature>
<dbReference type="InterPro" id="IPR029071">
    <property type="entry name" value="Ubiquitin-like_domsf"/>
</dbReference>
<name>A0A6B2EHI1_9DIPT</name>
<dbReference type="GO" id="GO:0036503">
    <property type="term" value="P:ERAD pathway"/>
    <property type="evidence" value="ECO:0007669"/>
    <property type="project" value="TreeGrafter"/>
</dbReference>
<dbReference type="InterPro" id="IPR001012">
    <property type="entry name" value="UBX_dom"/>
</dbReference>
<dbReference type="Pfam" id="PF00789">
    <property type="entry name" value="UBX"/>
    <property type="match status" value="1"/>
</dbReference>
<feature type="domain" description="UBX" evidence="5">
    <location>
        <begin position="354"/>
        <end position="435"/>
    </location>
</feature>
<evidence type="ECO:0000256" key="3">
    <source>
        <dbReference type="ARBA" id="ARBA00023054"/>
    </source>
</evidence>
<dbReference type="GO" id="GO:0043130">
    <property type="term" value="F:ubiquitin binding"/>
    <property type="evidence" value="ECO:0007669"/>
    <property type="project" value="TreeGrafter"/>
</dbReference>
<keyword evidence="3" id="KW-0175">Coiled coil</keyword>
<sequence>MEREGLSNVQMEMVLQFQDFTGIEDISVCRDVLTRHMWDLEVAIQEQLNIREGRPSVYATESRPPQVINDRYLQHVFSSSSSSNRPPSGFTGLLSYFINNVFSFCYSTVSSLVMAFLNLFKSNERIVTDPLRDVLSFIETHKEKHPVHPVFYHGTYAQALNDAKRELKFLLVYLHSEGKSESESFCRNALSDTQVVAYINRNMLFWACDVAAPEGYRVSHSINARAYPIMVVVGMRWNKMIIMGRMEGDCSAEELLRRLQTVVTDNEVYLSQARAERLERSLTQSLRKQQDEAYEQSLKADQEKERRKQEERDEQLKRLEAIEAEKQAEVERKNNIARLKIDMASDVPSEPPAEAKGTTSVVFKLPSGARIERRFSRSDSMRDVYNFIFCHPASPDRFEITTNFPKRVLYSEAKETDAAATIADVGLQNREVLFVNDLDA</sequence>
<dbReference type="SMART" id="SM00166">
    <property type="entry name" value="UBX"/>
    <property type="match status" value="1"/>
</dbReference>
<comment type="subcellular location">
    <subcellularLocation>
        <location evidence="1">Cytoplasm</location>
    </subcellularLocation>
</comment>
<organism evidence="6">
    <name type="scientific">Phlebotomus kandelakii</name>
    <dbReference type="NCBI Taxonomy" id="1109342"/>
    <lineage>
        <taxon>Eukaryota</taxon>
        <taxon>Metazoa</taxon>
        <taxon>Ecdysozoa</taxon>
        <taxon>Arthropoda</taxon>
        <taxon>Hexapoda</taxon>
        <taxon>Insecta</taxon>
        <taxon>Pterygota</taxon>
        <taxon>Neoptera</taxon>
        <taxon>Endopterygota</taxon>
        <taxon>Diptera</taxon>
        <taxon>Nematocera</taxon>
        <taxon>Psychodoidea</taxon>
        <taxon>Psychodidae</taxon>
        <taxon>Phlebotomus</taxon>
        <taxon>Larroussius</taxon>
    </lineage>
</organism>
<dbReference type="Pfam" id="PF21021">
    <property type="entry name" value="FAF1"/>
    <property type="match status" value="1"/>
</dbReference>
<dbReference type="CDD" id="cd16120">
    <property type="entry name" value="UBX_UBXN3B"/>
    <property type="match status" value="1"/>
</dbReference>
<dbReference type="InterPro" id="IPR050730">
    <property type="entry name" value="UBX_domain-protein"/>
</dbReference>
<dbReference type="SUPFAM" id="SSF54236">
    <property type="entry name" value="Ubiquitin-like"/>
    <property type="match status" value="1"/>
</dbReference>
<dbReference type="SMART" id="SM00594">
    <property type="entry name" value="UAS"/>
    <property type="match status" value="1"/>
</dbReference>
<protein>
    <submittedName>
        <fullName evidence="6">Putative regulator of the ubiquitin pathway</fullName>
    </submittedName>
</protein>
<keyword evidence="2" id="KW-0963">Cytoplasm</keyword>
<dbReference type="Pfam" id="PF22566">
    <property type="entry name" value="UBA_8"/>
    <property type="match status" value="1"/>
</dbReference>
<dbReference type="PANTHER" id="PTHR23322">
    <property type="entry name" value="FAS-ASSOCIATED PROTEIN"/>
    <property type="match status" value="1"/>
</dbReference>
<evidence type="ECO:0000256" key="4">
    <source>
        <dbReference type="SAM" id="MobiDB-lite"/>
    </source>
</evidence>
<dbReference type="InterPro" id="IPR036249">
    <property type="entry name" value="Thioredoxin-like_sf"/>
</dbReference>
<dbReference type="GO" id="GO:0005783">
    <property type="term" value="C:endoplasmic reticulum"/>
    <property type="evidence" value="ECO:0007669"/>
    <property type="project" value="TreeGrafter"/>
</dbReference>
<evidence type="ECO:0000313" key="6">
    <source>
        <dbReference type="EMBL" id="NBJ61388.1"/>
    </source>
</evidence>